<dbReference type="InterPro" id="IPR001647">
    <property type="entry name" value="HTH_TetR"/>
</dbReference>
<feature type="DNA-binding region" description="H-T-H motif" evidence="4">
    <location>
        <begin position="24"/>
        <end position="43"/>
    </location>
</feature>
<accession>A0ABQ3V020</accession>
<protein>
    <submittedName>
        <fullName evidence="6">TetR family transcriptional regulator</fullName>
    </submittedName>
</protein>
<sequence>MRTRRYILEAAERMLQTKGLARLTSKEIAEAAGCAEGTLYNHFETKEALILAAIEENQPEFFTVVEEDRVGERSIEENIQEIARAAIRYYQKLLPLTTALFADMDLLAHFRLWLQEHQRGPLGLYEIVASYVAAEQRLGRLKPEIEPFAFAALLLGPCHQYAFIQHFQGLNPFPVSEEQFVAGMVQTLLSGGIPVR</sequence>
<dbReference type="SUPFAM" id="SSF46689">
    <property type="entry name" value="Homeodomain-like"/>
    <property type="match status" value="1"/>
</dbReference>
<evidence type="ECO:0000256" key="2">
    <source>
        <dbReference type="ARBA" id="ARBA00023125"/>
    </source>
</evidence>
<dbReference type="EMBL" id="BNJG01000003">
    <property type="protein sequence ID" value="GHO58263.1"/>
    <property type="molecule type" value="Genomic_DNA"/>
</dbReference>
<evidence type="ECO:0000256" key="3">
    <source>
        <dbReference type="ARBA" id="ARBA00023163"/>
    </source>
</evidence>
<keyword evidence="1" id="KW-0805">Transcription regulation</keyword>
<dbReference type="Proteomes" id="UP000654345">
    <property type="component" value="Unassembled WGS sequence"/>
</dbReference>
<dbReference type="PRINTS" id="PR00455">
    <property type="entry name" value="HTHTETR"/>
</dbReference>
<comment type="caution">
    <text evidence="6">The sequence shown here is derived from an EMBL/GenBank/DDBJ whole genome shotgun (WGS) entry which is preliminary data.</text>
</comment>
<gene>
    <name evidence="6" type="ORF">KSB_67380</name>
</gene>
<keyword evidence="3" id="KW-0804">Transcription</keyword>
<evidence type="ECO:0000256" key="4">
    <source>
        <dbReference type="PROSITE-ProRule" id="PRU00335"/>
    </source>
</evidence>
<evidence type="ECO:0000256" key="1">
    <source>
        <dbReference type="ARBA" id="ARBA00023015"/>
    </source>
</evidence>
<dbReference type="PROSITE" id="PS50977">
    <property type="entry name" value="HTH_TETR_2"/>
    <property type="match status" value="1"/>
</dbReference>
<dbReference type="PANTHER" id="PTHR30055">
    <property type="entry name" value="HTH-TYPE TRANSCRIPTIONAL REGULATOR RUTR"/>
    <property type="match status" value="1"/>
</dbReference>
<feature type="domain" description="HTH tetR-type" evidence="5">
    <location>
        <begin position="1"/>
        <end position="61"/>
    </location>
</feature>
<dbReference type="InterPro" id="IPR009057">
    <property type="entry name" value="Homeodomain-like_sf"/>
</dbReference>
<dbReference type="RefSeq" id="WP_201374594.1">
    <property type="nucleotide sequence ID" value="NZ_BNJG01000003.1"/>
</dbReference>
<reference evidence="6 7" key="1">
    <citation type="journal article" date="2021" name="Int. J. Syst. Evol. Microbiol.">
        <title>Reticulibacter mediterranei gen. nov., sp. nov., within the new family Reticulibacteraceae fam. nov., and Ktedonospora formicarum gen. nov., sp. nov., Ktedonobacter robiniae sp. nov., Dictyobacter formicarum sp. nov. and Dictyobacter arantiisoli sp. nov., belonging to the class Ktedonobacteria.</title>
        <authorList>
            <person name="Yabe S."/>
            <person name="Zheng Y."/>
            <person name="Wang C.M."/>
            <person name="Sakai Y."/>
            <person name="Abe K."/>
            <person name="Yokota A."/>
            <person name="Donadio S."/>
            <person name="Cavaletti L."/>
            <person name="Monciardini P."/>
        </authorList>
    </citation>
    <scope>NUCLEOTIDE SEQUENCE [LARGE SCALE GENOMIC DNA]</scope>
    <source>
        <strain evidence="6 7">SOSP1-30</strain>
    </source>
</reference>
<keyword evidence="7" id="KW-1185">Reference proteome</keyword>
<name>A0ABQ3V020_9CHLR</name>
<evidence type="ECO:0000259" key="5">
    <source>
        <dbReference type="PROSITE" id="PS50977"/>
    </source>
</evidence>
<dbReference type="PANTHER" id="PTHR30055:SF234">
    <property type="entry name" value="HTH-TYPE TRANSCRIPTIONAL REGULATOR BETI"/>
    <property type="match status" value="1"/>
</dbReference>
<evidence type="ECO:0000313" key="6">
    <source>
        <dbReference type="EMBL" id="GHO58263.1"/>
    </source>
</evidence>
<dbReference type="Pfam" id="PF00440">
    <property type="entry name" value="TetR_N"/>
    <property type="match status" value="1"/>
</dbReference>
<evidence type="ECO:0000313" key="7">
    <source>
        <dbReference type="Proteomes" id="UP000654345"/>
    </source>
</evidence>
<dbReference type="Gene3D" id="1.10.357.10">
    <property type="entry name" value="Tetracycline Repressor, domain 2"/>
    <property type="match status" value="1"/>
</dbReference>
<dbReference type="InterPro" id="IPR050109">
    <property type="entry name" value="HTH-type_TetR-like_transc_reg"/>
</dbReference>
<organism evidence="6 7">
    <name type="scientific">Ktedonobacter robiniae</name>
    <dbReference type="NCBI Taxonomy" id="2778365"/>
    <lineage>
        <taxon>Bacteria</taxon>
        <taxon>Bacillati</taxon>
        <taxon>Chloroflexota</taxon>
        <taxon>Ktedonobacteria</taxon>
        <taxon>Ktedonobacterales</taxon>
        <taxon>Ktedonobacteraceae</taxon>
        <taxon>Ktedonobacter</taxon>
    </lineage>
</organism>
<proteinExistence type="predicted"/>
<keyword evidence="2 4" id="KW-0238">DNA-binding</keyword>